<comment type="caution">
    <text evidence="9">The sequence shown here is derived from an EMBL/GenBank/DDBJ whole genome shotgun (WGS) entry which is preliminary data.</text>
</comment>
<protein>
    <submittedName>
        <fullName evidence="9">TetR family transcriptional regulator</fullName>
    </submittedName>
</protein>
<feature type="domain" description="HTH cro/C1-type" evidence="7">
    <location>
        <begin position="42"/>
        <end position="85"/>
    </location>
</feature>
<dbReference type="InterPro" id="IPR036271">
    <property type="entry name" value="Tet_transcr_reg_TetR-rel_C_sf"/>
</dbReference>
<evidence type="ECO:0000259" key="8">
    <source>
        <dbReference type="PROSITE" id="PS50977"/>
    </source>
</evidence>
<dbReference type="Gene3D" id="1.10.260.40">
    <property type="entry name" value="lambda repressor-like DNA-binding domains"/>
    <property type="match status" value="1"/>
</dbReference>
<dbReference type="AlphaFoldDB" id="A0A6N9H6U6"/>
<evidence type="ECO:0000256" key="5">
    <source>
        <dbReference type="PROSITE-ProRule" id="PRU00335"/>
    </source>
</evidence>
<name>A0A6N9H6U6_9MICO</name>
<sequence length="335" mass="35136">MVSAAVPAAPGGQSAQAPPAPAAEPRTAARAREAVAASGLAQREVARRMGLDETKLSKSLRGARRFQPDELFRLATATGATVAWLLADSGSAAAPRPGSLPAAHGRGEHASRRLAIVERAWELFAHRGFSGVRMSDVAQAAGVSPAALHYHFESKRELFHETLRYSIKLAYDRQAAELAGIADPAARLRRLFALQAPQGETGRAEWSIWMQTWASAAVGEGARVHAEGYGRWRRTVAAIVAEGCASGSFAPASPAEQDAAVEALTAYADGLGIRVMTGMIDAPDMLARLDAAIERTLRPHAPSPAAARPRPPLATAPGPPRSGHTPPTPTEGTAP</sequence>
<feature type="DNA-binding region" description="H-T-H motif" evidence="5">
    <location>
        <begin position="133"/>
        <end position="152"/>
    </location>
</feature>
<dbReference type="PRINTS" id="PR00455">
    <property type="entry name" value="HTHTETR"/>
</dbReference>
<evidence type="ECO:0000256" key="2">
    <source>
        <dbReference type="ARBA" id="ARBA00023015"/>
    </source>
</evidence>
<dbReference type="PROSITE" id="PS50977">
    <property type="entry name" value="HTH_TETR_2"/>
    <property type="match status" value="1"/>
</dbReference>
<evidence type="ECO:0000256" key="4">
    <source>
        <dbReference type="ARBA" id="ARBA00023163"/>
    </source>
</evidence>
<dbReference type="InterPro" id="IPR039538">
    <property type="entry name" value="BetI_C"/>
</dbReference>
<keyword evidence="4" id="KW-0804">Transcription</keyword>
<dbReference type="PROSITE" id="PS50943">
    <property type="entry name" value="HTH_CROC1"/>
    <property type="match status" value="1"/>
</dbReference>
<dbReference type="SUPFAM" id="SSF48498">
    <property type="entry name" value="Tetracyclin repressor-like, C-terminal domain"/>
    <property type="match status" value="1"/>
</dbReference>
<dbReference type="SUPFAM" id="SSF47413">
    <property type="entry name" value="lambda repressor-like DNA-binding domains"/>
    <property type="match status" value="1"/>
</dbReference>
<feature type="domain" description="HTH tetR-type" evidence="8">
    <location>
        <begin position="110"/>
        <end position="170"/>
    </location>
</feature>
<dbReference type="Proteomes" id="UP000469215">
    <property type="component" value="Unassembled WGS sequence"/>
</dbReference>
<feature type="region of interest" description="Disordered" evidence="6">
    <location>
        <begin position="1"/>
        <end position="29"/>
    </location>
</feature>
<keyword evidence="1" id="KW-0678">Repressor</keyword>
<dbReference type="GO" id="GO:0045892">
    <property type="term" value="P:negative regulation of DNA-templated transcription"/>
    <property type="evidence" value="ECO:0007669"/>
    <property type="project" value="UniProtKB-ARBA"/>
</dbReference>
<dbReference type="InterPro" id="IPR001387">
    <property type="entry name" value="Cro/C1-type_HTH"/>
</dbReference>
<dbReference type="InterPro" id="IPR010982">
    <property type="entry name" value="Lambda_DNA-bd_dom_sf"/>
</dbReference>
<dbReference type="GO" id="GO:0000976">
    <property type="term" value="F:transcription cis-regulatory region binding"/>
    <property type="evidence" value="ECO:0007669"/>
    <property type="project" value="TreeGrafter"/>
</dbReference>
<gene>
    <name evidence="9" type="ORF">GSY69_04790</name>
</gene>
<accession>A0A6N9H6U6</accession>
<keyword evidence="3 5" id="KW-0238">DNA-binding</keyword>
<dbReference type="InterPro" id="IPR009057">
    <property type="entry name" value="Homeodomain-like_sf"/>
</dbReference>
<dbReference type="SUPFAM" id="SSF46689">
    <property type="entry name" value="Homeodomain-like"/>
    <property type="match status" value="1"/>
</dbReference>
<dbReference type="GO" id="GO:0003700">
    <property type="term" value="F:DNA-binding transcription factor activity"/>
    <property type="evidence" value="ECO:0007669"/>
    <property type="project" value="TreeGrafter"/>
</dbReference>
<dbReference type="PANTHER" id="PTHR30055:SF238">
    <property type="entry name" value="MYCOFACTOCIN BIOSYNTHESIS TRANSCRIPTIONAL REGULATOR MFTR-RELATED"/>
    <property type="match status" value="1"/>
</dbReference>
<evidence type="ECO:0000256" key="6">
    <source>
        <dbReference type="SAM" id="MobiDB-lite"/>
    </source>
</evidence>
<evidence type="ECO:0000313" key="9">
    <source>
        <dbReference type="EMBL" id="MYM19304.1"/>
    </source>
</evidence>
<organism evidence="9 10">
    <name type="scientific">Brevibacterium rongguiense</name>
    <dbReference type="NCBI Taxonomy" id="2695267"/>
    <lineage>
        <taxon>Bacteria</taxon>
        <taxon>Bacillati</taxon>
        <taxon>Actinomycetota</taxon>
        <taxon>Actinomycetes</taxon>
        <taxon>Micrococcales</taxon>
        <taxon>Brevibacteriaceae</taxon>
        <taxon>Brevibacterium</taxon>
    </lineage>
</organism>
<dbReference type="RefSeq" id="WP_160952736.1">
    <property type="nucleotide sequence ID" value="NZ_WWEQ01000013.1"/>
</dbReference>
<evidence type="ECO:0000259" key="7">
    <source>
        <dbReference type="PROSITE" id="PS50943"/>
    </source>
</evidence>
<dbReference type="PANTHER" id="PTHR30055">
    <property type="entry name" value="HTH-TYPE TRANSCRIPTIONAL REGULATOR RUTR"/>
    <property type="match status" value="1"/>
</dbReference>
<dbReference type="InterPro" id="IPR050109">
    <property type="entry name" value="HTH-type_TetR-like_transc_reg"/>
</dbReference>
<feature type="region of interest" description="Disordered" evidence="6">
    <location>
        <begin position="297"/>
        <end position="335"/>
    </location>
</feature>
<dbReference type="Pfam" id="PF00440">
    <property type="entry name" value="TetR_N"/>
    <property type="match status" value="1"/>
</dbReference>
<evidence type="ECO:0000256" key="3">
    <source>
        <dbReference type="ARBA" id="ARBA00023125"/>
    </source>
</evidence>
<dbReference type="Pfam" id="PF13977">
    <property type="entry name" value="TetR_C_6"/>
    <property type="match status" value="1"/>
</dbReference>
<dbReference type="Gene3D" id="1.10.357.10">
    <property type="entry name" value="Tetracycline Repressor, domain 2"/>
    <property type="match status" value="1"/>
</dbReference>
<dbReference type="EMBL" id="WWEQ01000013">
    <property type="protein sequence ID" value="MYM19304.1"/>
    <property type="molecule type" value="Genomic_DNA"/>
</dbReference>
<dbReference type="InterPro" id="IPR001647">
    <property type="entry name" value="HTH_TetR"/>
</dbReference>
<dbReference type="CDD" id="cd00093">
    <property type="entry name" value="HTH_XRE"/>
    <property type="match status" value="1"/>
</dbReference>
<evidence type="ECO:0000256" key="1">
    <source>
        <dbReference type="ARBA" id="ARBA00022491"/>
    </source>
</evidence>
<dbReference type="SMART" id="SM00530">
    <property type="entry name" value="HTH_XRE"/>
    <property type="match status" value="1"/>
</dbReference>
<proteinExistence type="predicted"/>
<keyword evidence="2" id="KW-0805">Transcription regulation</keyword>
<keyword evidence="10" id="KW-1185">Reference proteome</keyword>
<feature type="compositionally biased region" description="Pro residues" evidence="6">
    <location>
        <begin position="309"/>
        <end position="320"/>
    </location>
</feature>
<feature type="compositionally biased region" description="Low complexity" evidence="6">
    <location>
        <begin position="299"/>
        <end position="308"/>
    </location>
</feature>
<reference evidence="9 10" key="1">
    <citation type="submission" date="2020-01" db="EMBL/GenBank/DDBJ databases">
        <authorList>
            <person name="Deng T."/>
        </authorList>
    </citation>
    <scope>NUCLEOTIDE SEQUENCE [LARGE SCALE GENOMIC DNA]</scope>
    <source>
        <strain evidence="9 10">5221</strain>
    </source>
</reference>
<dbReference type="FunFam" id="1.10.10.60:FF:000141">
    <property type="entry name" value="TetR family transcriptional regulator"/>
    <property type="match status" value="1"/>
</dbReference>
<evidence type="ECO:0000313" key="10">
    <source>
        <dbReference type="Proteomes" id="UP000469215"/>
    </source>
</evidence>